<dbReference type="AlphaFoldDB" id="A0A834MK11"/>
<gene>
    <name evidence="3" type="ORF">GWI33_001542</name>
</gene>
<evidence type="ECO:0000256" key="1">
    <source>
        <dbReference type="SAM" id="Coils"/>
    </source>
</evidence>
<keyword evidence="1" id="KW-0175">Coiled coil</keyword>
<dbReference type="Proteomes" id="UP000625711">
    <property type="component" value="Unassembled WGS sequence"/>
</dbReference>
<dbReference type="EMBL" id="JAACXV010000143">
    <property type="protein sequence ID" value="KAF7283035.1"/>
    <property type="molecule type" value="Genomic_DNA"/>
</dbReference>
<reference evidence="3" key="1">
    <citation type="submission" date="2020-08" db="EMBL/GenBank/DDBJ databases">
        <title>Genome sequencing and assembly of the red palm weevil Rhynchophorus ferrugineus.</title>
        <authorList>
            <person name="Dias G.B."/>
            <person name="Bergman C.M."/>
            <person name="Manee M."/>
        </authorList>
    </citation>
    <scope>NUCLEOTIDE SEQUENCE</scope>
    <source>
        <strain evidence="3">AA-2017</strain>
        <tissue evidence="3">Whole larva</tissue>
    </source>
</reference>
<protein>
    <submittedName>
        <fullName evidence="3">Uncharacterized protein</fullName>
    </submittedName>
</protein>
<comment type="caution">
    <text evidence="3">The sequence shown here is derived from an EMBL/GenBank/DDBJ whole genome shotgun (WGS) entry which is preliminary data.</text>
</comment>
<accession>A0A834MK11</accession>
<dbReference type="SUPFAM" id="SSF47162">
    <property type="entry name" value="Apolipoprotein"/>
    <property type="match status" value="1"/>
</dbReference>
<evidence type="ECO:0000313" key="4">
    <source>
        <dbReference type="Proteomes" id="UP000625711"/>
    </source>
</evidence>
<keyword evidence="4" id="KW-1185">Reference proteome</keyword>
<name>A0A834MK11_RHYFE</name>
<organism evidence="3 4">
    <name type="scientific">Rhynchophorus ferrugineus</name>
    <name type="common">Red palm weevil</name>
    <name type="synonym">Curculio ferrugineus</name>
    <dbReference type="NCBI Taxonomy" id="354439"/>
    <lineage>
        <taxon>Eukaryota</taxon>
        <taxon>Metazoa</taxon>
        <taxon>Ecdysozoa</taxon>
        <taxon>Arthropoda</taxon>
        <taxon>Hexapoda</taxon>
        <taxon>Insecta</taxon>
        <taxon>Pterygota</taxon>
        <taxon>Neoptera</taxon>
        <taxon>Endopterygota</taxon>
        <taxon>Coleoptera</taxon>
        <taxon>Polyphaga</taxon>
        <taxon>Cucujiformia</taxon>
        <taxon>Curculionidae</taxon>
        <taxon>Dryophthorinae</taxon>
        <taxon>Rhynchophorus</taxon>
    </lineage>
</organism>
<evidence type="ECO:0000313" key="3">
    <source>
        <dbReference type="EMBL" id="KAF7283035.1"/>
    </source>
</evidence>
<dbReference type="OrthoDB" id="6784536at2759"/>
<proteinExistence type="predicted"/>
<sequence>MSLKKQTNKEDYGKLENGKRRITEINFSQASKFRRVYTGVRKELFKSQGGSAKKNKHNGSGMNWSPESCRRFLQNLPSVDIPIHKESVSTNLDHNEKKTVQNVSPENVISKDCNRNIKFPTTPQQKNVYQLKYTDYKSPDTSDYLKLERICESSAENKESPVSSVCNLLENNMSIDSSKKVVPQHERNHSNIAEEIKELLKKDQEEFEETSMKIKEMFEEMHKKHQDNYDKIIKLVGNLNSSDKEDQQSKENFSPLKRRSLRLKKRSPIAISPVILRAGDLRKSTLTKSLVTKCQKHQINSPRIQNAISMYNSTRNACSALLTPKILKHQPVESPRSSNWRADLSIKLQQQCLLLQDTPKHN</sequence>
<feature type="region of interest" description="Disordered" evidence="2">
    <location>
        <begin position="240"/>
        <end position="259"/>
    </location>
</feature>
<evidence type="ECO:0000256" key="2">
    <source>
        <dbReference type="SAM" id="MobiDB-lite"/>
    </source>
</evidence>
<feature type="coiled-coil region" evidence="1">
    <location>
        <begin position="182"/>
        <end position="220"/>
    </location>
</feature>